<sequence>MTCPHCHSDQITEYSYDGGTTVMGYECRDCETTWSA</sequence>
<dbReference type="EMBL" id="JACCFS010000001">
    <property type="protein sequence ID" value="NYJ37484.1"/>
    <property type="molecule type" value="Genomic_DNA"/>
</dbReference>
<comment type="caution">
    <text evidence="1">The sequence shown here is derived from an EMBL/GenBank/DDBJ whole genome shotgun (WGS) entry which is preliminary data.</text>
</comment>
<protein>
    <submittedName>
        <fullName evidence="1">Transposase-like protein</fullName>
    </submittedName>
</protein>
<name>A0A7Z0ESG3_9ACTN</name>
<dbReference type="Proteomes" id="UP000572051">
    <property type="component" value="Unassembled WGS sequence"/>
</dbReference>
<organism evidence="1 2">
    <name type="scientific">Nocardiopsis aegyptia</name>
    <dbReference type="NCBI Taxonomy" id="220378"/>
    <lineage>
        <taxon>Bacteria</taxon>
        <taxon>Bacillati</taxon>
        <taxon>Actinomycetota</taxon>
        <taxon>Actinomycetes</taxon>
        <taxon>Streptosporangiales</taxon>
        <taxon>Nocardiopsidaceae</taxon>
        <taxon>Nocardiopsis</taxon>
    </lineage>
</organism>
<proteinExistence type="predicted"/>
<gene>
    <name evidence="1" type="ORF">HNR10_005365</name>
</gene>
<evidence type="ECO:0000313" key="2">
    <source>
        <dbReference type="Proteomes" id="UP000572051"/>
    </source>
</evidence>
<keyword evidence="2" id="KW-1185">Reference proteome</keyword>
<accession>A0A7Z0ESG3</accession>
<dbReference type="AlphaFoldDB" id="A0A7Z0ESG3"/>
<reference evidence="1 2" key="1">
    <citation type="submission" date="2020-07" db="EMBL/GenBank/DDBJ databases">
        <title>Sequencing the genomes of 1000 actinobacteria strains.</title>
        <authorList>
            <person name="Klenk H.-P."/>
        </authorList>
    </citation>
    <scope>NUCLEOTIDE SEQUENCE [LARGE SCALE GENOMIC DNA]</scope>
    <source>
        <strain evidence="1 2">DSM 44442</strain>
    </source>
</reference>
<evidence type="ECO:0000313" key="1">
    <source>
        <dbReference type="EMBL" id="NYJ37484.1"/>
    </source>
</evidence>